<keyword evidence="3" id="KW-1185">Reference proteome</keyword>
<feature type="domain" description="Pyrroline-5-carboxylate reductase catalytic N-terminal" evidence="1">
    <location>
        <begin position="5"/>
        <end position="109"/>
    </location>
</feature>
<dbReference type="STRING" id="554065.E1Z4V0"/>
<dbReference type="Pfam" id="PF03807">
    <property type="entry name" value="F420_oxidored"/>
    <property type="match status" value="1"/>
</dbReference>
<dbReference type="GeneID" id="17358503"/>
<name>E1Z4V0_CHLVA</name>
<evidence type="ECO:0000259" key="1">
    <source>
        <dbReference type="Pfam" id="PF03807"/>
    </source>
</evidence>
<dbReference type="Gene3D" id="3.40.50.720">
    <property type="entry name" value="NAD(P)-binding Rossmann-like Domain"/>
    <property type="match status" value="1"/>
</dbReference>
<sequence>MPRAAIIGAGRVGTTLGGRLLAAGWEVRYGSRDPAHSRKLKAVLQEQPAASGSTVSEAVAWVASGSDGGGAILLAVPGSALATRHACASFARSLGLQAEGQVVIDATNPLDGHGNGLVWERGHSHVYKAFNTVGVEHMARPDGSLVTGQQLTLMYAGAEERQADVAALIRAVGFLPQWVGPLRHARTLEALAELYIHLGSGMGGAPLWADADGTRRYHFQVLRRGQHS</sequence>
<proteinExistence type="predicted"/>
<dbReference type="InterPro" id="IPR028939">
    <property type="entry name" value="P5C_Rdtase_cat_N"/>
</dbReference>
<dbReference type="RefSeq" id="XP_005851223.1">
    <property type="nucleotide sequence ID" value="XM_005851161.1"/>
</dbReference>
<gene>
    <name evidence="2" type="ORF">CHLNCDRAFT_137925</name>
</gene>
<dbReference type="KEGG" id="cvr:CHLNCDRAFT_137925"/>
<evidence type="ECO:0000313" key="3">
    <source>
        <dbReference type="Proteomes" id="UP000008141"/>
    </source>
</evidence>
<dbReference type="AlphaFoldDB" id="E1Z4V0"/>
<accession>E1Z4V0</accession>
<dbReference type="SUPFAM" id="SSF51735">
    <property type="entry name" value="NAD(P)-binding Rossmann-fold domains"/>
    <property type="match status" value="1"/>
</dbReference>
<dbReference type="InParanoid" id="E1Z4V0"/>
<dbReference type="InterPro" id="IPR036291">
    <property type="entry name" value="NAD(P)-bd_dom_sf"/>
</dbReference>
<reference evidence="2 3" key="1">
    <citation type="journal article" date="2010" name="Plant Cell">
        <title>The Chlorella variabilis NC64A genome reveals adaptation to photosymbiosis, coevolution with viruses, and cryptic sex.</title>
        <authorList>
            <person name="Blanc G."/>
            <person name="Duncan G."/>
            <person name="Agarkova I."/>
            <person name="Borodovsky M."/>
            <person name="Gurnon J."/>
            <person name="Kuo A."/>
            <person name="Lindquist E."/>
            <person name="Lucas S."/>
            <person name="Pangilinan J."/>
            <person name="Polle J."/>
            <person name="Salamov A."/>
            <person name="Terry A."/>
            <person name="Yamada T."/>
            <person name="Dunigan D.D."/>
            <person name="Grigoriev I.V."/>
            <person name="Claverie J.M."/>
            <person name="Van Etten J.L."/>
        </authorList>
    </citation>
    <scope>NUCLEOTIDE SEQUENCE [LARGE SCALE GENOMIC DNA]</scope>
    <source>
        <strain evidence="2 3">NC64A</strain>
    </source>
</reference>
<dbReference type="Proteomes" id="UP000008141">
    <property type="component" value="Unassembled WGS sequence"/>
</dbReference>
<dbReference type="EMBL" id="GL433836">
    <property type="protein sequence ID" value="EFN59121.1"/>
    <property type="molecule type" value="Genomic_DNA"/>
</dbReference>
<evidence type="ECO:0000313" key="2">
    <source>
        <dbReference type="EMBL" id="EFN59121.1"/>
    </source>
</evidence>
<protein>
    <recommendedName>
        <fullName evidence="1">Pyrroline-5-carboxylate reductase catalytic N-terminal domain-containing protein</fullName>
    </recommendedName>
</protein>
<organism evidence="3">
    <name type="scientific">Chlorella variabilis</name>
    <name type="common">Green alga</name>
    <dbReference type="NCBI Taxonomy" id="554065"/>
    <lineage>
        <taxon>Eukaryota</taxon>
        <taxon>Viridiplantae</taxon>
        <taxon>Chlorophyta</taxon>
        <taxon>core chlorophytes</taxon>
        <taxon>Trebouxiophyceae</taxon>
        <taxon>Chlorellales</taxon>
        <taxon>Chlorellaceae</taxon>
        <taxon>Chlorella clade</taxon>
        <taxon>Chlorella</taxon>
    </lineage>
</organism>
<dbReference type="OrthoDB" id="550646at2759"/>